<reference evidence="1" key="2">
    <citation type="submission" date="2020-11" db="EMBL/GenBank/DDBJ databases">
        <authorList>
            <person name="McCartney M.A."/>
            <person name="Auch B."/>
            <person name="Kono T."/>
            <person name="Mallez S."/>
            <person name="Becker A."/>
            <person name="Gohl D.M."/>
            <person name="Silverstein K.A.T."/>
            <person name="Koren S."/>
            <person name="Bechman K.B."/>
            <person name="Herman A."/>
            <person name="Abrahante J.E."/>
            <person name="Garbe J."/>
        </authorList>
    </citation>
    <scope>NUCLEOTIDE SEQUENCE</scope>
    <source>
        <strain evidence="1">Duluth1</strain>
        <tissue evidence="1">Whole animal</tissue>
    </source>
</reference>
<reference evidence="1" key="1">
    <citation type="journal article" date="2019" name="bioRxiv">
        <title>The Genome of the Zebra Mussel, Dreissena polymorpha: A Resource for Invasive Species Research.</title>
        <authorList>
            <person name="McCartney M.A."/>
            <person name="Auch B."/>
            <person name="Kono T."/>
            <person name="Mallez S."/>
            <person name="Zhang Y."/>
            <person name="Obille A."/>
            <person name="Becker A."/>
            <person name="Abrahante J.E."/>
            <person name="Garbe J."/>
            <person name="Badalamenti J.P."/>
            <person name="Herman A."/>
            <person name="Mangelson H."/>
            <person name="Liachko I."/>
            <person name="Sullivan S."/>
            <person name="Sone E.D."/>
            <person name="Koren S."/>
            <person name="Silverstein K.A.T."/>
            <person name="Beckman K.B."/>
            <person name="Gohl D.M."/>
        </authorList>
    </citation>
    <scope>NUCLEOTIDE SEQUENCE</scope>
    <source>
        <strain evidence="1">Duluth1</strain>
        <tissue evidence="1">Whole animal</tissue>
    </source>
</reference>
<comment type="caution">
    <text evidence="1">The sequence shown here is derived from an EMBL/GenBank/DDBJ whole genome shotgun (WGS) entry which is preliminary data.</text>
</comment>
<organism evidence="1 2">
    <name type="scientific">Dreissena polymorpha</name>
    <name type="common">Zebra mussel</name>
    <name type="synonym">Mytilus polymorpha</name>
    <dbReference type="NCBI Taxonomy" id="45954"/>
    <lineage>
        <taxon>Eukaryota</taxon>
        <taxon>Metazoa</taxon>
        <taxon>Spiralia</taxon>
        <taxon>Lophotrochozoa</taxon>
        <taxon>Mollusca</taxon>
        <taxon>Bivalvia</taxon>
        <taxon>Autobranchia</taxon>
        <taxon>Heteroconchia</taxon>
        <taxon>Euheterodonta</taxon>
        <taxon>Imparidentia</taxon>
        <taxon>Neoheterodontei</taxon>
        <taxon>Myida</taxon>
        <taxon>Dreissenoidea</taxon>
        <taxon>Dreissenidae</taxon>
        <taxon>Dreissena</taxon>
    </lineage>
</organism>
<dbReference type="Proteomes" id="UP000828390">
    <property type="component" value="Unassembled WGS sequence"/>
</dbReference>
<gene>
    <name evidence="1" type="ORF">DPMN_068040</name>
</gene>
<name>A0A9D3YWD0_DREPO</name>
<protein>
    <submittedName>
        <fullName evidence="1">Uncharacterized protein</fullName>
    </submittedName>
</protein>
<evidence type="ECO:0000313" key="1">
    <source>
        <dbReference type="EMBL" id="KAH3708585.1"/>
    </source>
</evidence>
<dbReference type="EMBL" id="JAIWYP010000014">
    <property type="protein sequence ID" value="KAH3708585.1"/>
    <property type="molecule type" value="Genomic_DNA"/>
</dbReference>
<keyword evidence="2" id="KW-1185">Reference proteome</keyword>
<proteinExistence type="predicted"/>
<dbReference type="AlphaFoldDB" id="A0A9D3YWD0"/>
<accession>A0A9D3YWD0</accession>
<evidence type="ECO:0000313" key="2">
    <source>
        <dbReference type="Proteomes" id="UP000828390"/>
    </source>
</evidence>
<sequence>MTSIDAAFAERSTGPYSLALKVKIVAVEPSEIYWKDGEEKRVMNFAMSDGNTTAKGICYVLQSAGNL</sequence>